<evidence type="ECO:0000256" key="1">
    <source>
        <dbReference type="ARBA" id="ARBA00000085"/>
    </source>
</evidence>
<dbReference type="Gene3D" id="3.30.565.10">
    <property type="entry name" value="Histidine kinase-like ATPase, C-terminal domain"/>
    <property type="match status" value="1"/>
</dbReference>
<gene>
    <name evidence="10" type="ORF">Pa4123_25780</name>
</gene>
<reference evidence="10" key="1">
    <citation type="submission" date="2022-12" db="EMBL/GenBank/DDBJ databases">
        <title>New Phytohabitans aurantiacus sp. RD004123 nov., an actinomycete isolated from soil.</title>
        <authorList>
            <person name="Triningsih D.W."/>
            <person name="Harunari E."/>
            <person name="Igarashi Y."/>
        </authorList>
    </citation>
    <scope>NUCLEOTIDE SEQUENCE</scope>
    <source>
        <strain evidence="10">RD004123</strain>
    </source>
</reference>
<feature type="compositionally biased region" description="Low complexity" evidence="7">
    <location>
        <begin position="858"/>
        <end position="871"/>
    </location>
</feature>
<evidence type="ECO:0000256" key="3">
    <source>
        <dbReference type="ARBA" id="ARBA00022553"/>
    </source>
</evidence>
<evidence type="ECO:0000256" key="7">
    <source>
        <dbReference type="SAM" id="MobiDB-lite"/>
    </source>
</evidence>
<keyword evidence="8" id="KW-1133">Transmembrane helix</keyword>
<evidence type="ECO:0000259" key="9">
    <source>
        <dbReference type="PROSITE" id="PS50109"/>
    </source>
</evidence>
<feature type="compositionally biased region" description="Basic and acidic residues" evidence="7">
    <location>
        <begin position="838"/>
        <end position="848"/>
    </location>
</feature>
<evidence type="ECO:0000256" key="5">
    <source>
        <dbReference type="ARBA" id="ARBA00022777"/>
    </source>
</evidence>
<dbReference type="InterPro" id="IPR036890">
    <property type="entry name" value="HATPase_C_sf"/>
</dbReference>
<comment type="catalytic activity">
    <reaction evidence="1">
        <text>ATP + protein L-histidine = ADP + protein N-phospho-L-histidine.</text>
        <dbReference type="EC" id="2.7.13.3"/>
    </reaction>
</comment>
<organism evidence="10 11">
    <name type="scientific">Phytohabitans aurantiacus</name>
    <dbReference type="NCBI Taxonomy" id="3016789"/>
    <lineage>
        <taxon>Bacteria</taxon>
        <taxon>Bacillati</taxon>
        <taxon>Actinomycetota</taxon>
        <taxon>Actinomycetes</taxon>
        <taxon>Micromonosporales</taxon>
        <taxon>Micromonosporaceae</taxon>
    </lineage>
</organism>
<protein>
    <recommendedName>
        <fullName evidence="2">histidine kinase</fullName>
        <ecNumber evidence="2">2.7.13.3</ecNumber>
    </recommendedName>
</protein>
<keyword evidence="4" id="KW-0808">Transferase</keyword>
<dbReference type="PROSITE" id="PS50109">
    <property type="entry name" value="HIS_KIN"/>
    <property type="match status" value="1"/>
</dbReference>
<dbReference type="PANTHER" id="PTHR44936">
    <property type="entry name" value="SENSOR PROTEIN CREC"/>
    <property type="match status" value="1"/>
</dbReference>
<dbReference type="InterPro" id="IPR013587">
    <property type="entry name" value="Nitrate/nitrite_sensing"/>
</dbReference>
<dbReference type="EC" id="2.7.13.3" evidence="2"/>
<dbReference type="EMBL" id="BSDI01000009">
    <property type="protein sequence ID" value="GLH97303.1"/>
    <property type="molecule type" value="Genomic_DNA"/>
</dbReference>
<dbReference type="Gene3D" id="6.10.340.10">
    <property type="match status" value="1"/>
</dbReference>
<keyword evidence="5" id="KW-0418">Kinase</keyword>
<feature type="region of interest" description="Disordered" evidence="7">
    <location>
        <begin position="706"/>
        <end position="734"/>
    </location>
</feature>
<evidence type="ECO:0000313" key="10">
    <source>
        <dbReference type="EMBL" id="GLH97303.1"/>
    </source>
</evidence>
<evidence type="ECO:0000256" key="6">
    <source>
        <dbReference type="ARBA" id="ARBA00023012"/>
    </source>
</evidence>
<keyword evidence="8" id="KW-0472">Membrane</keyword>
<evidence type="ECO:0000256" key="8">
    <source>
        <dbReference type="SAM" id="Phobius"/>
    </source>
</evidence>
<dbReference type="Proteomes" id="UP001144280">
    <property type="component" value="Unassembled WGS sequence"/>
</dbReference>
<keyword evidence="8" id="KW-0812">Transmembrane</keyword>
<dbReference type="InterPro" id="IPR003594">
    <property type="entry name" value="HATPase_dom"/>
</dbReference>
<evidence type="ECO:0000313" key="11">
    <source>
        <dbReference type="Proteomes" id="UP001144280"/>
    </source>
</evidence>
<dbReference type="SUPFAM" id="SSF55874">
    <property type="entry name" value="ATPase domain of HSP90 chaperone/DNA topoisomerase II/histidine kinase"/>
    <property type="match status" value="1"/>
</dbReference>
<keyword evidence="6" id="KW-0902">Two-component regulatory system</keyword>
<feature type="transmembrane region" description="Helical" evidence="8">
    <location>
        <begin position="327"/>
        <end position="345"/>
    </location>
</feature>
<evidence type="ECO:0000256" key="2">
    <source>
        <dbReference type="ARBA" id="ARBA00012438"/>
    </source>
</evidence>
<evidence type="ECO:0000256" key="4">
    <source>
        <dbReference type="ARBA" id="ARBA00022679"/>
    </source>
</evidence>
<dbReference type="Pfam" id="PF08376">
    <property type="entry name" value="NIT"/>
    <property type="match status" value="1"/>
</dbReference>
<keyword evidence="11" id="KW-1185">Reference proteome</keyword>
<dbReference type="InterPro" id="IPR050980">
    <property type="entry name" value="2C_sensor_his_kinase"/>
</dbReference>
<dbReference type="InterPro" id="IPR005467">
    <property type="entry name" value="His_kinase_dom"/>
</dbReference>
<feature type="domain" description="Histidine kinase" evidence="9">
    <location>
        <begin position="436"/>
        <end position="644"/>
    </location>
</feature>
<accession>A0ABQ5QRT3</accession>
<keyword evidence="3" id="KW-0597">Phosphoprotein</keyword>
<sequence>MVSATQAHADHQYPNRLRGWKIASRLRIIVIAPLVAVVGFAGFALAASVRQADRASDLGVLSDLATDAGALAYQLQRERVAAADLLTNGTPRQESAFAEQTAASDEAVAAYRRQRALVPPVSSGMGAVLDRIDSSLSGLAPLRAQVRTAANASVSAMTFSYRIVVADLLAYREATAQGVASTDIADDIRAAAALAKAGEAIGQQQVAVMRALAAGQLTSALQQDITAARTGFTESSLTFLGLARPQWRVWWEQAGSGEEILALQRLQDEVSRARAGDELRLDTAQWITATQAQARRLYEVQQRVDAAVRVDIEAARVDQRQRAALEGVAMLVALLLTLVVTWAVARQITRRLRRLRDAANTVAFNELPHLVAELRSADRAAVHPEALAMQVAPLERFSKDEIGEVGQAFSAVHRAAVRTAAEQAVMRANTADIFIHLSRREQRLVDAVLAQVDTVEKDETDPERLQQLYTLDHLATRMARINASLLVLGGVGVGRVRREDVPLPMVLQAAMSQIENYTRIRLGVVDGDVAVMPDAVDEVVHLLAELMDNATTYAPPGSDTWVTARGLGDRVIVQISDEGVGLPPARLAQLNELVAHPPAIDVAAVRAMGLVVVGQLANRLGATVELRPAPKLGTIAEVSLPGAIIKPIPPEAQLPAAGRPPADLPRAAAYRSRGAERALPVAPIFQSGSVLPIPVSPPVTLSAPVAMSPAPAPGGGGGYGGPPPSRRPPPRREDDQTEELLIFEQVNSWFRAGSTADTNGNGNGNGHTEPLPDPPEPAPVPEAAPTTYRGSAWETPGDHGWAAAEAALMPQVESKTPSGLPIRQPQRHLVPGGISAPADRDDRSEQRDPAQVAAAMSAYARGVAARRPVVVNGKPATDPKTGERQ</sequence>
<proteinExistence type="predicted"/>
<feature type="transmembrane region" description="Helical" evidence="8">
    <location>
        <begin position="26"/>
        <end position="47"/>
    </location>
</feature>
<feature type="region of interest" description="Disordered" evidence="7">
    <location>
        <begin position="752"/>
        <end position="885"/>
    </location>
</feature>
<comment type="caution">
    <text evidence="10">The sequence shown here is derived from an EMBL/GenBank/DDBJ whole genome shotgun (WGS) entry which is preliminary data.</text>
</comment>
<feature type="compositionally biased region" description="Pro residues" evidence="7">
    <location>
        <begin position="771"/>
        <end position="782"/>
    </location>
</feature>
<dbReference type="PANTHER" id="PTHR44936:SF9">
    <property type="entry name" value="SENSOR PROTEIN CREC"/>
    <property type="match status" value="1"/>
</dbReference>
<dbReference type="SMART" id="SM00387">
    <property type="entry name" value="HATPase_c"/>
    <property type="match status" value="1"/>
</dbReference>
<name>A0ABQ5QRT3_9ACTN</name>
<dbReference type="Pfam" id="PF02518">
    <property type="entry name" value="HATPase_c"/>
    <property type="match status" value="1"/>
</dbReference>